<reference evidence="2 3" key="1">
    <citation type="journal article" date="2014" name="Genome Announc.">
        <title>Draft Genome Sequence of Lutibaculum baratangense Strain AMV1T, Isolated from a Mud Volcano in Andamans, India.</title>
        <authorList>
            <person name="Singh A."/>
            <person name="Sreenivas A."/>
            <person name="Sathyanarayana Reddy G."/>
            <person name="Pinnaka A.K."/>
            <person name="Shivaji S."/>
        </authorList>
    </citation>
    <scope>NUCLEOTIDE SEQUENCE [LARGE SCALE GENOMIC DNA]</scope>
    <source>
        <strain evidence="2 3">AMV1</strain>
    </source>
</reference>
<name>V4RLS4_9HYPH</name>
<dbReference type="STRING" id="631454.N177_0397"/>
<dbReference type="EMBL" id="AWXZ01000012">
    <property type="protein sequence ID" value="ESR26971.1"/>
    <property type="molecule type" value="Genomic_DNA"/>
</dbReference>
<gene>
    <name evidence="2" type="ORF">N177_0397</name>
</gene>
<feature type="region of interest" description="Disordered" evidence="1">
    <location>
        <begin position="1"/>
        <end position="67"/>
    </location>
</feature>
<proteinExistence type="predicted"/>
<comment type="caution">
    <text evidence="2">The sequence shown here is derived from an EMBL/GenBank/DDBJ whole genome shotgun (WGS) entry which is preliminary data.</text>
</comment>
<sequence length="67" mass="7022">MALGADREQPHTGQAPRFHASSPTMLRAVRTRAACSDDCREGPAGEAPPASTPGTATGSKRFLSDLR</sequence>
<dbReference type="AlphaFoldDB" id="V4RLS4"/>
<evidence type="ECO:0000313" key="3">
    <source>
        <dbReference type="Proteomes" id="UP000017819"/>
    </source>
</evidence>
<organism evidence="2 3">
    <name type="scientific">Lutibaculum baratangense AMV1</name>
    <dbReference type="NCBI Taxonomy" id="631454"/>
    <lineage>
        <taxon>Bacteria</taxon>
        <taxon>Pseudomonadati</taxon>
        <taxon>Pseudomonadota</taxon>
        <taxon>Alphaproteobacteria</taxon>
        <taxon>Hyphomicrobiales</taxon>
        <taxon>Tepidamorphaceae</taxon>
        <taxon>Lutibaculum</taxon>
    </lineage>
</organism>
<dbReference type="Proteomes" id="UP000017819">
    <property type="component" value="Unassembled WGS sequence"/>
</dbReference>
<evidence type="ECO:0000256" key="1">
    <source>
        <dbReference type="SAM" id="MobiDB-lite"/>
    </source>
</evidence>
<protein>
    <submittedName>
        <fullName evidence="2">Uncharacterized protein</fullName>
    </submittedName>
</protein>
<keyword evidence="3" id="KW-1185">Reference proteome</keyword>
<accession>V4RLS4</accession>
<evidence type="ECO:0000313" key="2">
    <source>
        <dbReference type="EMBL" id="ESR26971.1"/>
    </source>
</evidence>
<feature type="compositionally biased region" description="Basic and acidic residues" evidence="1">
    <location>
        <begin position="1"/>
        <end position="10"/>
    </location>
</feature>